<evidence type="ECO:0000313" key="1">
    <source>
        <dbReference type="EMBL" id="WCG22061.1"/>
    </source>
</evidence>
<evidence type="ECO:0000313" key="2">
    <source>
        <dbReference type="Proteomes" id="UP001179600"/>
    </source>
</evidence>
<dbReference type="EMBL" id="CP116507">
    <property type="protein sequence ID" value="WCG22061.1"/>
    <property type="molecule type" value="Genomic_DNA"/>
</dbReference>
<dbReference type="Proteomes" id="UP001179600">
    <property type="component" value="Chromosome"/>
</dbReference>
<accession>A0AAE9XGR5</accession>
<name>A0AAE9XGR5_9ENTE</name>
<gene>
    <name evidence="1" type="ORF">PML95_06555</name>
</gene>
<reference evidence="1" key="1">
    <citation type="submission" date="2023-01" db="EMBL/GenBank/DDBJ databases">
        <title>Oxazolidinone resistance genes in florfenicol resistant enterococci from beef cattle and veal calves at slaughter.</title>
        <authorList>
            <person name="Biggel M."/>
        </authorList>
    </citation>
    <scope>NUCLEOTIDE SEQUENCE</scope>
    <source>
        <strain evidence="1">K204-1</strain>
    </source>
</reference>
<proteinExistence type="predicted"/>
<sequence>MLDEIFSLFKTQQDAQGRTLLERYLHPNNRWSHDRQETVQQYLTDKFKQITSVFDLEAIEIFSYWSDLEIRTRCGGYRVEEFSEAIIDFQKGEAGFT</sequence>
<dbReference type="GeneID" id="72384558"/>
<protein>
    <submittedName>
        <fullName evidence="1">Uncharacterized protein</fullName>
    </submittedName>
</protein>
<dbReference type="RefSeq" id="WP_202585488.1">
    <property type="nucleotide sequence ID" value="NZ_BKBT01000018.1"/>
</dbReference>
<dbReference type="AlphaFoldDB" id="A0AAE9XGR5"/>
<organism evidence="1 2">
    <name type="scientific">Vagococcus lutrae</name>
    <dbReference type="NCBI Taxonomy" id="81947"/>
    <lineage>
        <taxon>Bacteria</taxon>
        <taxon>Bacillati</taxon>
        <taxon>Bacillota</taxon>
        <taxon>Bacilli</taxon>
        <taxon>Lactobacillales</taxon>
        <taxon>Enterococcaceae</taxon>
        <taxon>Vagococcus</taxon>
    </lineage>
</organism>